<dbReference type="Proteomes" id="UP001589789">
    <property type="component" value="Unassembled WGS sequence"/>
</dbReference>
<organism evidence="2 3">
    <name type="scientific">Muricoccus vinaceus</name>
    <dbReference type="NCBI Taxonomy" id="424704"/>
    <lineage>
        <taxon>Bacteria</taxon>
        <taxon>Pseudomonadati</taxon>
        <taxon>Pseudomonadota</taxon>
        <taxon>Alphaproteobacteria</taxon>
        <taxon>Acetobacterales</taxon>
        <taxon>Roseomonadaceae</taxon>
        <taxon>Muricoccus</taxon>
    </lineage>
</organism>
<proteinExistence type="predicted"/>
<sequence length="225" mass="25029">MTNKAEAAPRARLARDLHPALTEERITACARLLARGRTDALAMADSWAGDDAWLIGCRAYSFSRNRLRRAAEAGRYPWLGVLDETHHFVFRIEGVPVRFFWGDADEPSKRTLRQQESEAQQLAPALGSGGEGDGLMFRLAVETGEDGEVTRVVFLALRSEEGRVRCFWPVPGVTDAPTAEPQPRGAREWRNDAPSMQLPLPAAVPVSHQHRPSRQKRAEDHADLT</sequence>
<feature type="region of interest" description="Disordered" evidence="1">
    <location>
        <begin position="174"/>
        <end position="225"/>
    </location>
</feature>
<name>A0ABV6IU33_9PROT</name>
<accession>A0ABV6IU33</accession>
<dbReference type="RefSeq" id="WP_377052265.1">
    <property type="nucleotide sequence ID" value="NZ_JBHLVZ010000047.1"/>
</dbReference>
<dbReference type="EMBL" id="JBHLVZ010000047">
    <property type="protein sequence ID" value="MFC0387124.1"/>
    <property type="molecule type" value="Genomic_DNA"/>
</dbReference>
<gene>
    <name evidence="2" type="ORF">ACFFIC_16425</name>
</gene>
<protein>
    <submittedName>
        <fullName evidence="2">Uncharacterized protein</fullName>
    </submittedName>
</protein>
<evidence type="ECO:0000313" key="3">
    <source>
        <dbReference type="Proteomes" id="UP001589789"/>
    </source>
</evidence>
<keyword evidence="3" id="KW-1185">Reference proteome</keyword>
<feature type="compositionally biased region" description="Basic and acidic residues" evidence="1">
    <location>
        <begin position="216"/>
        <end position="225"/>
    </location>
</feature>
<evidence type="ECO:0000256" key="1">
    <source>
        <dbReference type="SAM" id="MobiDB-lite"/>
    </source>
</evidence>
<evidence type="ECO:0000313" key="2">
    <source>
        <dbReference type="EMBL" id="MFC0387124.1"/>
    </source>
</evidence>
<comment type="caution">
    <text evidence="2">The sequence shown here is derived from an EMBL/GenBank/DDBJ whole genome shotgun (WGS) entry which is preliminary data.</text>
</comment>
<reference evidence="2 3" key="1">
    <citation type="submission" date="2024-09" db="EMBL/GenBank/DDBJ databases">
        <authorList>
            <person name="Sun Q."/>
            <person name="Mori K."/>
        </authorList>
    </citation>
    <scope>NUCLEOTIDE SEQUENCE [LARGE SCALE GENOMIC DNA]</scope>
    <source>
        <strain evidence="2 3">CCM 7468</strain>
    </source>
</reference>